<sequence>FSSVTVWTRISVKKVSTILDKMPYIHIHTNLNESVLKDGVEDRIAKVVADTLGKPLEKMNVIIVTGIRLQRFGSKEPAVTVTISSVGSFDAQRNPAYGPAIKQVFKEEFGVENDRCGIVFHELDINFVA</sequence>
<evidence type="ECO:0000256" key="5">
    <source>
        <dbReference type="ARBA" id="ARBA00022990"/>
    </source>
</evidence>
<dbReference type="GO" id="GO:0042438">
    <property type="term" value="P:melanin biosynthetic process"/>
    <property type="evidence" value="ECO:0007669"/>
    <property type="project" value="UniProtKB-KW"/>
</dbReference>
<dbReference type="InterPro" id="IPR001398">
    <property type="entry name" value="Macrophage_inhib_fac"/>
</dbReference>
<comment type="subcellular location">
    <subcellularLocation>
        <location evidence="1">Cytoplasm</location>
    </subcellularLocation>
</comment>
<dbReference type="Pfam" id="PF01187">
    <property type="entry name" value="MIF"/>
    <property type="match status" value="1"/>
</dbReference>
<protein>
    <recommendedName>
        <fullName evidence="9">D-dopachrome decarboxylase</fullName>
        <ecNumber evidence="9">4.1.1.84</ecNumber>
    </recommendedName>
</protein>
<dbReference type="EC" id="4.1.1.84" evidence="9"/>
<keyword evidence="7" id="KW-0456">Lyase</keyword>
<keyword evidence="5" id="KW-0007">Acetylation</keyword>
<evidence type="ECO:0000256" key="4">
    <source>
        <dbReference type="ARBA" id="ARBA00022490"/>
    </source>
</evidence>
<evidence type="ECO:0000313" key="10">
    <source>
        <dbReference type="EMBL" id="CEK66503.1"/>
    </source>
</evidence>
<reference evidence="10" key="1">
    <citation type="submission" date="2014-12" db="EMBL/GenBank/DDBJ databases">
        <title>Insight into the proteome of Arion vulgaris.</title>
        <authorList>
            <person name="Aradska J."/>
            <person name="Bulat T."/>
            <person name="Smidak R."/>
            <person name="Sarate P."/>
            <person name="Gangsoo J."/>
            <person name="Sialana F."/>
            <person name="Bilban M."/>
            <person name="Lubec G."/>
        </authorList>
    </citation>
    <scope>NUCLEOTIDE SEQUENCE</scope>
    <source>
        <tissue evidence="10">Skin</tissue>
    </source>
</reference>
<organism evidence="10">
    <name type="scientific">Arion vulgaris</name>
    <dbReference type="NCBI Taxonomy" id="1028688"/>
    <lineage>
        <taxon>Eukaryota</taxon>
        <taxon>Metazoa</taxon>
        <taxon>Spiralia</taxon>
        <taxon>Lophotrochozoa</taxon>
        <taxon>Mollusca</taxon>
        <taxon>Gastropoda</taxon>
        <taxon>Heterobranchia</taxon>
        <taxon>Euthyneura</taxon>
        <taxon>Panpulmonata</taxon>
        <taxon>Eupulmonata</taxon>
        <taxon>Stylommatophora</taxon>
        <taxon>Helicina</taxon>
        <taxon>Arionoidea</taxon>
        <taxon>Arionidae</taxon>
        <taxon>Arion</taxon>
    </lineage>
</organism>
<dbReference type="SUPFAM" id="SSF55331">
    <property type="entry name" value="Tautomerase/MIF"/>
    <property type="match status" value="1"/>
</dbReference>
<evidence type="ECO:0000256" key="7">
    <source>
        <dbReference type="ARBA" id="ARBA00023239"/>
    </source>
</evidence>
<proteinExistence type="inferred from homology"/>
<dbReference type="GO" id="GO:0033981">
    <property type="term" value="F:D-dopachrome decarboxylase activity"/>
    <property type="evidence" value="ECO:0007669"/>
    <property type="project" value="UniProtKB-EC"/>
</dbReference>
<dbReference type="InterPro" id="IPR014347">
    <property type="entry name" value="Tautomerase/MIF_sf"/>
</dbReference>
<evidence type="ECO:0000256" key="1">
    <source>
        <dbReference type="ARBA" id="ARBA00004496"/>
    </source>
</evidence>
<keyword evidence="4" id="KW-0963">Cytoplasm</keyword>
<comment type="similarity">
    <text evidence="2">Belongs to the MIF family.</text>
</comment>
<dbReference type="Gene3D" id="3.30.429.10">
    <property type="entry name" value="Macrophage Migration Inhibitory Factor"/>
    <property type="match status" value="1"/>
</dbReference>
<dbReference type="GO" id="GO:0005615">
    <property type="term" value="C:extracellular space"/>
    <property type="evidence" value="ECO:0007669"/>
    <property type="project" value="TreeGrafter"/>
</dbReference>
<evidence type="ECO:0000256" key="3">
    <source>
        <dbReference type="ARBA" id="ARBA00011233"/>
    </source>
</evidence>
<dbReference type="GO" id="GO:0005737">
    <property type="term" value="C:cytoplasm"/>
    <property type="evidence" value="ECO:0007669"/>
    <property type="project" value="UniProtKB-SubCell"/>
</dbReference>
<accession>A0A0B6ZD98</accession>
<keyword evidence="6" id="KW-0470">Melanin biosynthesis</keyword>
<evidence type="ECO:0000256" key="6">
    <source>
        <dbReference type="ARBA" id="ARBA00023101"/>
    </source>
</evidence>
<evidence type="ECO:0000256" key="8">
    <source>
        <dbReference type="ARBA" id="ARBA00037460"/>
    </source>
</evidence>
<evidence type="ECO:0000256" key="9">
    <source>
        <dbReference type="ARBA" id="ARBA00038884"/>
    </source>
</evidence>
<gene>
    <name evidence="10" type="primary">ORF59093</name>
</gene>
<comment type="subunit">
    <text evidence="3">Homotrimer.</text>
</comment>
<evidence type="ECO:0000256" key="2">
    <source>
        <dbReference type="ARBA" id="ARBA00005851"/>
    </source>
</evidence>
<name>A0A0B6ZD98_9EUPU</name>
<dbReference type="PANTHER" id="PTHR11954">
    <property type="entry name" value="D-DOPACHROME DECARBOXYLASE"/>
    <property type="match status" value="1"/>
</dbReference>
<dbReference type="AlphaFoldDB" id="A0A0B6ZD98"/>
<dbReference type="EMBL" id="HACG01019638">
    <property type="protein sequence ID" value="CEK66503.1"/>
    <property type="molecule type" value="Transcribed_RNA"/>
</dbReference>
<dbReference type="GO" id="GO:0050178">
    <property type="term" value="F:phenylpyruvate tautomerase activity"/>
    <property type="evidence" value="ECO:0007669"/>
    <property type="project" value="TreeGrafter"/>
</dbReference>
<comment type="function">
    <text evidence="8">Tautomerization of D-dopachrome with decarboxylation to give 5,6-dihydroxyindole (DHI).</text>
</comment>
<feature type="non-terminal residue" evidence="10">
    <location>
        <position position="1"/>
    </location>
</feature>
<dbReference type="PANTHER" id="PTHR11954:SF22">
    <property type="entry name" value="D-DOPACHROME DECARBOXYLASE"/>
    <property type="match status" value="1"/>
</dbReference>